<dbReference type="Pfam" id="PF02767">
    <property type="entry name" value="DNA_pol3_beta_2"/>
    <property type="match status" value="1"/>
</dbReference>
<dbReference type="InterPro" id="IPR022634">
    <property type="entry name" value="DNA_polIII_beta_N"/>
</dbReference>
<dbReference type="Pfam" id="PF02768">
    <property type="entry name" value="DNA_pol3_beta_3"/>
    <property type="match status" value="1"/>
</dbReference>
<keyword evidence="6 10" id="KW-0548">Nucleotidyltransferase</keyword>
<evidence type="ECO:0000256" key="2">
    <source>
        <dbReference type="ARBA" id="ARBA00010752"/>
    </source>
</evidence>
<evidence type="ECO:0000256" key="6">
    <source>
        <dbReference type="ARBA" id="ARBA00022695"/>
    </source>
</evidence>
<evidence type="ECO:0000313" key="15">
    <source>
        <dbReference type="Proteomes" id="UP000292423"/>
    </source>
</evidence>
<feature type="domain" description="DNA polymerase III beta sliding clamp C-terminal" evidence="13">
    <location>
        <begin position="264"/>
        <end position="383"/>
    </location>
</feature>
<evidence type="ECO:0000256" key="4">
    <source>
        <dbReference type="ARBA" id="ARBA00022490"/>
    </source>
</evidence>
<dbReference type="Gene3D" id="3.10.150.10">
    <property type="entry name" value="DNA Polymerase III, subunit A, domain 2"/>
    <property type="match status" value="1"/>
</dbReference>
<dbReference type="GO" id="GO:0006271">
    <property type="term" value="P:DNA strand elongation involved in DNA replication"/>
    <property type="evidence" value="ECO:0007669"/>
    <property type="project" value="TreeGrafter"/>
</dbReference>
<keyword evidence="9" id="KW-0238">DNA-binding</keyword>
<keyword evidence="7 10" id="KW-0235">DNA replication</keyword>
<comment type="subunit">
    <text evidence="10">Forms a ring-shaped head-to-tail homodimer around DNA.</text>
</comment>
<dbReference type="GO" id="GO:0009360">
    <property type="term" value="C:DNA polymerase III complex"/>
    <property type="evidence" value="ECO:0007669"/>
    <property type="project" value="InterPro"/>
</dbReference>
<dbReference type="Proteomes" id="UP000292423">
    <property type="component" value="Unassembled WGS sequence"/>
</dbReference>
<dbReference type="InterPro" id="IPR046938">
    <property type="entry name" value="DNA_clamp_sf"/>
</dbReference>
<evidence type="ECO:0000256" key="10">
    <source>
        <dbReference type="PIRNR" id="PIRNR000804"/>
    </source>
</evidence>
<keyword evidence="15" id="KW-1185">Reference proteome</keyword>
<name>A0A4Q7ZBR9_9GAMM</name>
<dbReference type="RefSeq" id="WP_130411325.1">
    <property type="nucleotide sequence ID" value="NZ_SHKX01000010.1"/>
</dbReference>
<organism evidence="14 15">
    <name type="scientific">Fluviicoccus keumensis</name>
    <dbReference type="NCBI Taxonomy" id="1435465"/>
    <lineage>
        <taxon>Bacteria</taxon>
        <taxon>Pseudomonadati</taxon>
        <taxon>Pseudomonadota</taxon>
        <taxon>Gammaproteobacteria</taxon>
        <taxon>Moraxellales</taxon>
        <taxon>Moraxellaceae</taxon>
        <taxon>Fluviicoccus</taxon>
    </lineage>
</organism>
<evidence type="ECO:0000256" key="5">
    <source>
        <dbReference type="ARBA" id="ARBA00022679"/>
    </source>
</evidence>
<dbReference type="GO" id="GO:0003677">
    <property type="term" value="F:DNA binding"/>
    <property type="evidence" value="ECO:0007669"/>
    <property type="project" value="UniProtKB-UniRule"/>
</dbReference>
<evidence type="ECO:0000259" key="13">
    <source>
        <dbReference type="Pfam" id="PF02768"/>
    </source>
</evidence>
<dbReference type="InterPro" id="IPR022635">
    <property type="entry name" value="DNA_polIII_beta_C"/>
</dbReference>
<comment type="caution">
    <text evidence="14">The sequence shown here is derived from an EMBL/GenBank/DDBJ whole genome shotgun (WGS) entry which is preliminary data.</text>
</comment>
<dbReference type="PIRSF" id="PIRSF000804">
    <property type="entry name" value="DNA_pol_III_b"/>
    <property type="match status" value="1"/>
</dbReference>
<evidence type="ECO:0000256" key="7">
    <source>
        <dbReference type="ARBA" id="ARBA00022705"/>
    </source>
</evidence>
<dbReference type="SMART" id="SM00480">
    <property type="entry name" value="POL3Bc"/>
    <property type="match status" value="1"/>
</dbReference>
<dbReference type="SUPFAM" id="SSF55979">
    <property type="entry name" value="DNA clamp"/>
    <property type="match status" value="3"/>
</dbReference>
<proteinExistence type="inferred from homology"/>
<dbReference type="PANTHER" id="PTHR30478:SF0">
    <property type="entry name" value="BETA SLIDING CLAMP"/>
    <property type="match status" value="1"/>
</dbReference>
<dbReference type="GO" id="GO:0008408">
    <property type="term" value="F:3'-5' exonuclease activity"/>
    <property type="evidence" value="ECO:0007669"/>
    <property type="project" value="InterPro"/>
</dbReference>
<dbReference type="InterPro" id="IPR022637">
    <property type="entry name" value="DNA_polIII_beta_cen"/>
</dbReference>
<evidence type="ECO:0000313" key="14">
    <source>
        <dbReference type="EMBL" id="RZU48050.1"/>
    </source>
</evidence>
<evidence type="ECO:0000259" key="12">
    <source>
        <dbReference type="Pfam" id="PF02767"/>
    </source>
</evidence>
<dbReference type="OrthoDB" id="8421503at2"/>
<comment type="function">
    <text evidence="10">Confers DNA tethering and processivity to DNA polymerases and other proteins. Acts as a clamp, forming a ring around DNA (a reaction catalyzed by the clamp-loading complex) which diffuses in an ATP-independent manner freely and bidirectionally along dsDNA. Initially characterized for its ability to contact the catalytic subunit of DNA polymerase III (Pol III), a complex, multichain enzyme responsible for most of the replicative synthesis in bacteria; Pol III exhibits 3'-5' exonuclease proofreading activity. The beta chain is required for initiation of replication as well as for processivity of DNA replication.</text>
</comment>
<gene>
    <name evidence="14" type="ORF">EV700_1021</name>
</gene>
<feature type="domain" description="DNA polymerase III beta sliding clamp central" evidence="12">
    <location>
        <begin position="132"/>
        <end position="261"/>
    </location>
</feature>
<dbReference type="InterPro" id="IPR001001">
    <property type="entry name" value="DNA_polIII_beta"/>
</dbReference>
<dbReference type="GO" id="GO:0005737">
    <property type="term" value="C:cytoplasm"/>
    <property type="evidence" value="ECO:0007669"/>
    <property type="project" value="UniProtKB-SubCell"/>
</dbReference>
<sequence length="384" mass="42924">MKLSITRETLLKCLQQVAGVVERKHTMPILANVLIRIHDNELSCTGTDLEVELVATQRLDAGQVMEAGEITVPCRKLLDICKSLPANARIDLSLEDQKLQLRSGRSRFTLTTLPAADYPSLEDDEGAFSLKISQRNLKHLMDRTAFAMALQDVRYYLTGMLFEVNHNQLRAVTTDGHRLALFDAVAEATPAERIQVILPRKGVQELQRLVSEDDSLLHLTFGTGHMQVTVPVLSPKAKEGEDSHEGYVAFTSKLIDGKFPDYNRVLPKGGDKIVLVNHDEFRQALQRAAILTNEKYRGVRLFLKDNELHIQANNPEQEEAREELQAEYQGDALEIAFNVQYLLDVLAVLQGANAKLVLSDGNASALVQESDNQDALYVVMPMRL</sequence>
<dbReference type="FunFam" id="3.10.150.10:FF:000001">
    <property type="entry name" value="Beta sliding clamp"/>
    <property type="match status" value="1"/>
</dbReference>
<comment type="similarity">
    <text evidence="2 10">Belongs to the beta sliding clamp family.</text>
</comment>
<evidence type="ECO:0000256" key="8">
    <source>
        <dbReference type="ARBA" id="ARBA00022932"/>
    </source>
</evidence>
<dbReference type="Pfam" id="PF00712">
    <property type="entry name" value="DNA_pol3_beta"/>
    <property type="match status" value="1"/>
</dbReference>
<keyword evidence="4 10" id="KW-0963">Cytoplasm</keyword>
<dbReference type="GO" id="GO:0042802">
    <property type="term" value="F:identical protein binding"/>
    <property type="evidence" value="ECO:0007669"/>
    <property type="project" value="UniProtKB-ARBA"/>
</dbReference>
<feature type="domain" description="DNA polymerase III beta sliding clamp N-terminal" evidence="11">
    <location>
        <begin position="1"/>
        <end position="121"/>
    </location>
</feature>
<comment type="subcellular location">
    <subcellularLocation>
        <location evidence="1 10">Cytoplasm</location>
    </subcellularLocation>
</comment>
<evidence type="ECO:0000256" key="9">
    <source>
        <dbReference type="ARBA" id="ARBA00023125"/>
    </source>
</evidence>
<evidence type="ECO:0000256" key="1">
    <source>
        <dbReference type="ARBA" id="ARBA00004496"/>
    </source>
</evidence>
<protein>
    <recommendedName>
        <fullName evidence="3 10">Beta sliding clamp</fullName>
    </recommendedName>
</protein>
<dbReference type="PANTHER" id="PTHR30478">
    <property type="entry name" value="DNA POLYMERASE III SUBUNIT BETA"/>
    <property type="match status" value="1"/>
</dbReference>
<evidence type="ECO:0000259" key="11">
    <source>
        <dbReference type="Pfam" id="PF00712"/>
    </source>
</evidence>
<keyword evidence="5 10" id="KW-0808">Transferase</keyword>
<evidence type="ECO:0000256" key="3">
    <source>
        <dbReference type="ARBA" id="ARBA00021035"/>
    </source>
</evidence>
<dbReference type="NCBIfam" id="TIGR00663">
    <property type="entry name" value="dnan"/>
    <property type="match status" value="1"/>
</dbReference>
<reference evidence="14 15" key="1">
    <citation type="submission" date="2019-02" db="EMBL/GenBank/DDBJ databases">
        <title>Genomic Encyclopedia of Type Strains, Phase IV (KMG-IV): sequencing the most valuable type-strain genomes for metagenomic binning, comparative biology and taxonomic classification.</title>
        <authorList>
            <person name="Goeker M."/>
        </authorList>
    </citation>
    <scope>NUCLEOTIDE SEQUENCE [LARGE SCALE GENOMIC DNA]</scope>
    <source>
        <strain evidence="14 15">DSM 105135</strain>
    </source>
</reference>
<dbReference type="GO" id="GO:0003887">
    <property type="term" value="F:DNA-directed DNA polymerase activity"/>
    <property type="evidence" value="ECO:0007669"/>
    <property type="project" value="UniProtKB-UniRule"/>
</dbReference>
<dbReference type="AlphaFoldDB" id="A0A4Q7ZBR9"/>
<dbReference type="EMBL" id="SHKX01000010">
    <property type="protein sequence ID" value="RZU48050.1"/>
    <property type="molecule type" value="Genomic_DNA"/>
</dbReference>
<keyword evidence="8 10" id="KW-0239">DNA-directed DNA polymerase</keyword>
<dbReference type="Gene3D" id="3.70.10.10">
    <property type="match status" value="1"/>
</dbReference>
<accession>A0A4Q7ZBR9</accession>
<dbReference type="CDD" id="cd00140">
    <property type="entry name" value="beta_clamp"/>
    <property type="match status" value="1"/>
</dbReference>